<evidence type="ECO:0000313" key="1">
    <source>
        <dbReference type="EMBL" id="CAD2215809.1"/>
    </source>
</evidence>
<dbReference type="VEuPathDB" id="TriTrypDB:ADEAN_000326700"/>
<dbReference type="InterPro" id="IPR015943">
    <property type="entry name" value="WD40/YVTN_repeat-like_dom_sf"/>
</dbReference>
<dbReference type="OrthoDB" id="427368at2759"/>
<sequence>MRQPLGGIMEYNLYRLVSNVAVATRLVALLTGICIDVHHGRLSLTGSFLETIIASVYFPFPSDKTKAFESLLTAELLFQPLPRNNTGNKGMLRKIMQSIEESSVDPTVPCLFVPSRYTPYELVSILQSAALSGRGDVAVVLITYFPFIENAIKLPKVFQRLISILSYIQGTSSERIAQKVELVLMFLQNNYHILSRRPDLLFQCVLNSSREALPISTYSEKQIRQLQETKPSEPKKESSSATLSPHMLWVRWVNGEQHGGDSRLSVYKPSQYEITCMAVSEEGDKMAMGCKDFAVRISALHTPEMITATLKHVGVVTAVTFVSQRSNIFGVCLRQFARVCVELG</sequence>
<dbReference type="SUPFAM" id="SSF50978">
    <property type="entry name" value="WD40 repeat-like"/>
    <property type="match status" value="1"/>
</dbReference>
<dbReference type="AlphaFoldDB" id="A0A7G2C8A2"/>
<reference evidence="1 2" key="1">
    <citation type="submission" date="2020-08" db="EMBL/GenBank/DDBJ databases">
        <authorList>
            <person name="Newling K."/>
            <person name="Davey J."/>
            <person name="Forrester S."/>
        </authorList>
    </citation>
    <scope>NUCLEOTIDE SEQUENCE [LARGE SCALE GENOMIC DNA]</scope>
    <source>
        <strain evidence="2">Crithidia deanei Carvalho (ATCC PRA-265)</strain>
    </source>
</reference>
<name>A0A7G2C8A2_9TRYP</name>
<accession>A0A7G2C8A2</accession>
<gene>
    <name evidence="1" type="ORF">ADEAN_000326700</name>
</gene>
<organism evidence="1 2">
    <name type="scientific">Angomonas deanei</name>
    <dbReference type="NCBI Taxonomy" id="59799"/>
    <lineage>
        <taxon>Eukaryota</taxon>
        <taxon>Discoba</taxon>
        <taxon>Euglenozoa</taxon>
        <taxon>Kinetoplastea</taxon>
        <taxon>Metakinetoplastina</taxon>
        <taxon>Trypanosomatida</taxon>
        <taxon>Trypanosomatidae</taxon>
        <taxon>Strigomonadinae</taxon>
        <taxon>Angomonas</taxon>
    </lineage>
</organism>
<evidence type="ECO:0000313" key="2">
    <source>
        <dbReference type="Proteomes" id="UP000515908"/>
    </source>
</evidence>
<keyword evidence="2" id="KW-1185">Reference proteome</keyword>
<dbReference type="Gene3D" id="2.130.10.10">
    <property type="entry name" value="YVTN repeat-like/Quinoprotein amine dehydrogenase"/>
    <property type="match status" value="1"/>
</dbReference>
<dbReference type="InterPro" id="IPR036322">
    <property type="entry name" value="WD40_repeat_dom_sf"/>
</dbReference>
<dbReference type="Proteomes" id="UP000515908">
    <property type="component" value="Chromosome 05"/>
</dbReference>
<proteinExistence type="predicted"/>
<dbReference type="EMBL" id="LR877149">
    <property type="protein sequence ID" value="CAD2215809.1"/>
    <property type="molecule type" value="Genomic_DNA"/>
</dbReference>
<protein>
    <submittedName>
        <fullName evidence="1">Uncharacterized protein</fullName>
    </submittedName>
</protein>